<dbReference type="Gene3D" id="2.60.120.470">
    <property type="entry name" value="PITH domain"/>
    <property type="match status" value="1"/>
</dbReference>
<proteinExistence type="inferred from homology"/>
<dbReference type="AlphaFoldDB" id="A0A4Z1PPB5"/>
<dbReference type="GO" id="GO:0005737">
    <property type="term" value="C:cytoplasm"/>
    <property type="evidence" value="ECO:0007669"/>
    <property type="project" value="UniProtKB-ARBA"/>
</dbReference>
<dbReference type="InterPro" id="IPR008979">
    <property type="entry name" value="Galactose-bd-like_sf"/>
</dbReference>
<keyword evidence="5" id="KW-1185">Reference proteome</keyword>
<comment type="caution">
    <text evidence="4">The sequence shown here is derived from an EMBL/GenBank/DDBJ whole genome shotgun (WGS) entry which is preliminary data.</text>
</comment>
<evidence type="ECO:0000313" key="5">
    <source>
        <dbReference type="Proteomes" id="UP000298493"/>
    </source>
</evidence>
<protein>
    <submittedName>
        <fullName evidence="4">DUF1000-domain-containing protein</fullName>
    </submittedName>
</protein>
<evidence type="ECO:0000256" key="1">
    <source>
        <dbReference type="ARBA" id="ARBA00025788"/>
    </source>
</evidence>
<dbReference type="PROSITE" id="PS51532">
    <property type="entry name" value="PITH"/>
    <property type="match status" value="1"/>
</dbReference>
<comment type="similarity">
    <text evidence="1">Belongs to the PITHD1 family.</text>
</comment>
<dbReference type="PANTHER" id="PTHR12175">
    <property type="entry name" value="AD039 HT014 THIOREDOXIN FAMILY TRP26"/>
    <property type="match status" value="1"/>
</dbReference>
<dbReference type="STRING" id="86259.A0A4Z1PPB5"/>
<sequence>MSHSHSHDHYDGEDPHDHSHDHGAHDHDDDVTPALQNLLYEQIDFSKVTCLNEEEPRSAAKVLQKTWMERMEDEPELRSDADEQLLLNVPFTGQVRLHSILIRTSTSDSAPSTIKLFSNKDNIDFETASSLDPTQTLTVAQSNEIQEYPVKRALFSTTRSLALFVEDNWGHGDEDVTRISYLAFKGDFMKLNKEAVSFLYEAAANPNDHKLAQGIGQGMGRHV</sequence>
<gene>
    <name evidence="4" type="ORF">E6O75_ATG00631</name>
</gene>
<feature type="domain" description="PITH" evidence="3">
    <location>
        <begin position="28"/>
        <end position="204"/>
    </location>
</feature>
<evidence type="ECO:0000259" key="3">
    <source>
        <dbReference type="PROSITE" id="PS51532"/>
    </source>
</evidence>
<dbReference type="Pfam" id="PF06201">
    <property type="entry name" value="PITH"/>
    <property type="match status" value="1"/>
</dbReference>
<dbReference type="InterPro" id="IPR037047">
    <property type="entry name" value="PITH_dom_sf"/>
</dbReference>
<dbReference type="GO" id="GO:0005634">
    <property type="term" value="C:nucleus"/>
    <property type="evidence" value="ECO:0007669"/>
    <property type="project" value="TreeGrafter"/>
</dbReference>
<dbReference type="InterPro" id="IPR010400">
    <property type="entry name" value="PITH_dom"/>
</dbReference>
<evidence type="ECO:0000313" key="4">
    <source>
        <dbReference type="EMBL" id="TID27864.1"/>
    </source>
</evidence>
<dbReference type="EMBL" id="SNSC02000001">
    <property type="protein sequence ID" value="TID27864.1"/>
    <property type="molecule type" value="Genomic_DNA"/>
</dbReference>
<name>A0A4Z1PPB5_9PEZI</name>
<organism evidence="4 5">
    <name type="scientific">Venturia nashicola</name>
    <dbReference type="NCBI Taxonomy" id="86259"/>
    <lineage>
        <taxon>Eukaryota</taxon>
        <taxon>Fungi</taxon>
        <taxon>Dikarya</taxon>
        <taxon>Ascomycota</taxon>
        <taxon>Pezizomycotina</taxon>
        <taxon>Dothideomycetes</taxon>
        <taxon>Pleosporomycetidae</taxon>
        <taxon>Venturiales</taxon>
        <taxon>Venturiaceae</taxon>
        <taxon>Venturia</taxon>
    </lineage>
</organism>
<evidence type="ECO:0000256" key="2">
    <source>
        <dbReference type="SAM" id="MobiDB-lite"/>
    </source>
</evidence>
<feature type="region of interest" description="Disordered" evidence="2">
    <location>
        <begin position="1"/>
        <end position="30"/>
    </location>
</feature>
<accession>A0A4Z1PPB5</accession>
<dbReference type="Proteomes" id="UP000298493">
    <property type="component" value="Unassembled WGS sequence"/>
</dbReference>
<reference evidence="4 5" key="1">
    <citation type="submission" date="2019-04" db="EMBL/GenBank/DDBJ databases">
        <title>High contiguity whole genome sequence and gene annotation resource for two Venturia nashicola isolates.</title>
        <authorList>
            <person name="Prokchorchik M."/>
            <person name="Won K."/>
            <person name="Lee Y."/>
            <person name="Choi E.D."/>
            <person name="Segonzac C."/>
            <person name="Sohn K.H."/>
        </authorList>
    </citation>
    <scope>NUCLEOTIDE SEQUENCE [LARGE SCALE GENOMIC DNA]</scope>
    <source>
        <strain evidence="4 5">PRI2</strain>
    </source>
</reference>
<dbReference type="SUPFAM" id="SSF49785">
    <property type="entry name" value="Galactose-binding domain-like"/>
    <property type="match status" value="1"/>
</dbReference>
<dbReference type="InterPro" id="IPR045099">
    <property type="entry name" value="PITH1-like"/>
</dbReference>
<dbReference type="PANTHER" id="PTHR12175:SF1">
    <property type="entry name" value="PITH DOMAIN-CONTAINING PROTEIN 1"/>
    <property type="match status" value="1"/>
</dbReference>